<dbReference type="GO" id="GO:0005886">
    <property type="term" value="C:plasma membrane"/>
    <property type="evidence" value="ECO:0007669"/>
    <property type="project" value="UniProtKB-SubCell"/>
</dbReference>
<comment type="caution">
    <text evidence="11">The sequence shown here is derived from an EMBL/GenBank/DDBJ whole genome shotgun (WGS) entry which is preliminary data.</text>
</comment>
<dbReference type="Pfam" id="PF03137">
    <property type="entry name" value="OATP"/>
    <property type="match status" value="1"/>
</dbReference>
<keyword evidence="6 8" id="KW-0472">Membrane</keyword>
<comment type="subcellular location">
    <subcellularLocation>
        <location evidence="1 8">Cell membrane</location>
        <topology evidence="1 8">Multi-pass membrane protein</topology>
    </subcellularLocation>
</comment>
<feature type="transmembrane region" description="Helical" evidence="8">
    <location>
        <begin position="82"/>
        <end position="103"/>
    </location>
</feature>
<feature type="transmembrane region" description="Helical" evidence="8">
    <location>
        <begin position="42"/>
        <end position="62"/>
    </location>
</feature>
<dbReference type="Proteomes" id="UP001519460">
    <property type="component" value="Unassembled WGS sequence"/>
</dbReference>
<dbReference type="PROSITE" id="PS51465">
    <property type="entry name" value="KAZAL_2"/>
    <property type="match status" value="1"/>
</dbReference>
<dbReference type="Gene3D" id="1.20.1250.20">
    <property type="entry name" value="MFS general substrate transporter like domains"/>
    <property type="match status" value="1"/>
</dbReference>
<feature type="transmembrane region" description="Helical" evidence="8">
    <location>
        <begin position="541"/>
        <end position="559"/>
    </location>
</feature>
<feature type="transmembrane region" description="Helical" evidence="8">
    <location>
        <begin position="357"/>
        <end position="379"/>
    </location>
</feature>
<dbReference type="Pfam" id="PF07648">
    <property type="entry name" value="Kazal_2"/>
    <property type="match status" value="1"/>
</dbReference>
<dbReference type="PROSITE" id="PS50850">
    <property type="entry name" value="MFS"/>
    <property type="match status" value="1"/>
</dbReference>
<feature type="transmembrane region" description="Helical" evidence="8">
    <location>
        <begin position="244"/>
        <end position="266"/>
    </location>
</feature>
<organism evidence="11 12">
    <name type="scientific">Batillaria attramentaria</name>
    <dbReference type="NCBI Taxonomy" id="370345"/>
    <lineage>
        <taxon>Eukaryota</taxon>
        <taxon>Metazoa</taxon>
        <taxon>Spiralia</taxon>
        <taxon>Lophotrochozoa</taxon>
        <taxon>Mollusca</taxon>
        <taxon>Gastropoda</taxon>
        <taxon>Caenogastropoda</taxon>
        <taxon>Sorbeoconcha</taxon>
        <taxon>Cerithioidea</taxon>
        <taxon>Batillariidae</taxon>
        <taxon>Batillaria</taxon>
    </lineage>
</organism>
<name>A0ABD0LTR6_9CAEN</name>
<keyword evidence="12" id="KW-1185">Reference proteome</keyword>
<evidence type="ECO:0000256" key="3">
    <source>
        <dbReference type="ARBA" id="ARBA00022475"/>
    </source>
</evidence>
<keyword evidence="3" id="KW-1003">Cell membrane</keyword>
<evidence type="ECO:0000256" key="7">
    <source>
        <dbReference type="ARBA" id="ARBA00023157"/>
    </source>
</evidence>
<dbReference type="AlphaFoldDB" id="A0ABD0LTR6"/>
<sequence length="631" mass="67608">MQSAEFVVLQDGHKSAPSEPDYRYGCGDFKPRCLSWVGNIKVFVVLAVLLCFVEGFAVNGIANAALYHLEKQFGLQSTKSALIASSQDIGALVVVLFVSFLGARYCKPHWVAVGSVLMGVGSFLFIVPHLTTSASQGKAITGGGGPPPLTESRSEYLGLFMVANMIHGLGFTPMFTLGTVYIDENAPHTTAAVYVGMTYAAAGIGVAGGFLVGGQLTENYYVDFDTLDQSELTFGPRDPQWVGAWWLGFIPCCIAFIILAPIIYGFPKYLPSGQEKDETANGKPAAASEESKPACSLFKDIVITFFKTVKNLVVNPAFMLLSLGAAAETLIISGVTSFSFKFLAEEYSMTFDEAGNIVAGLIVIGASGMLLGGVIIRLLHLEALGMARLMLILTVLATVLGCGILAKCDEVRLAGQEVAYPLETSVDGYTSSCQGNCDCSGMSFNPVCGTDDRVYFSPCHAGCVDMANPGPMATYHNCSCIARAGNLSVTDDDSTASRGRCAVPCDNKNVFLPCLFIMFFCVLLTTTPNSMSTLRVVDPDLRPFALGFQWMLIRLLGTIPGPPVVGYVLDQTCLIWNAAPDGSEFCAMYSKSQMSDGIFIWWIIVQIIAAVCYAAVALLLQFKNRKSVDLS</sequence>
<dbReference type="PANTHER" id="PTHR11388:SF100">
    <property type="entry name" value="SOLUTE CARRIER ORGANIC ANION TRANSPORTER FAMILY MEMBER 4A1"/>
    <property type="match status" value="1"/>
</dbReference>
<evidence type="ECO:0000313" key="11">
    <source>
        <dbReference type="EMBL" id="KAK7502755.1"/>
    </source>
</evidence>
<evidence type="ECO:0000313" key="12">
    <source>
        <dbReference type="Proteomes" id="UP001519460"/>
    </source>
</evidence>
<proteinExistence type="inferred from homology"/>
<comment type="similarity">
    <text evidence="2 8">Belongs to the organo anion transporter (TC 2.A.60) family.</text>
</comment>
<reference evidence="11 12" key="1">
    <citation type="journal article" date="2023" name="Sci. Data">
        <title>Genome assembly of the Korean intertidal mud-creeper Batillaria attramentaria.</title>
        <authorList>
            <person name="Patra A.K."/>
            <person name="Ho P.T."/>
            <person name="Jun S."/>
            <person name="Lee S.J."/>
            <person name="Kim Y."/>
            <person name="Won Y.J."/>
        </authorList>
    </citation>
    <scope>NUCLEOTIDE SEQUENCE [LARGE SCALE GENOMIC DNA]</scope>
    <source>
        <strain evidence="11">Wonlab-2016</strain>
    </source>
</reference>
<dbReference type="NCBIfam" id="TIGR00805">
    <property type="entry name" value="oat"/>
    <property type="match status" value="1"/>
</dbReference>
<dbReference type="EMBL" id="JACVVK020000024">
    <property type="protein sequence ID" value="KAK7502755.1"/>
    <property type="molecule type" value="Genomic_DNA"/>
</dbReference>
<gene>
    <name evidence="11" type="ORF">BaRGS_00006005</name>
</gene>
<feature type="transmembrane region" description="Helical" evidence="8">
    <location>
        <begin position="156"/>
        <end position="180"/>
    </location>
</feature>
<keyword evidence="7" id="KW-1015">Disulfide bond</keyword>
<dbReference type="InterPro" id="IPR004156">
    <property type="entry name" value="OATP"/>
</dbReference>
<feature type="domain" description="Kazal-like" evidence="10">
    <location>
        <begin position="427"/>
        <end position="482"/>
    </location>
</feature>
<keyword evidence="5 8" id="KW-1133">Transmembrane helix</keyword>
<evidence type="ECO:0000256" key="1">
    <source>
        <dbReference type="ARBA" id="ARBA00004651"/>
    </source>
</evidence>
<keyword evidence="8" id="KW-0813">Transport</keyword>
<feature type="transmembrane region" description="Helical" evidence="8">
    <location>
        <begin position="510"/>
        <end position="529"/>
    </location>
</feature>
<feature type="domain" description="Major facilitator superfamily (MFS) profile" evidence="9">
    <location>
        <begin position="43"/>
        <end position="627"/>
    </location>
</feature>
<feature type="transmembrane region" description="Helical" evidence="8">
    <location>
        <begin position="598"/>
        <end position="620"/>
    </location>
</feature>
<dbReference type="InterPro" id="IPR002350">
    <property type="entry name" value="Kazal_dom"/>
</dbReference>
<protein>
    <recommendedName>
        <fullName evidence="8">Solute carrier organic anion transporter family member</fullName>
    </recommendedName>
</protein>
<dbReference type="InterPro" id="IPR020846">
    <property type="entry name" value="MFS_dom"/>
</dbReference>
<dbReference type="PANTHER" id="PTHR11388">
    <property type="entry name" value="ORGANIC ANION TRANSPORTER"/>
    <property type="match status" value="1"/>
</dbReference>
<dbReference type="GO" id="GO:0006811">
    <property type="term" value="P:monoatomic ion transport"/>
    <property type="evidence" value="ECO:0007669"/>
    <property type="project" value="UniProtKB-KW"/>
</dbReference>
<accession>A0ABD0LTR6</accession>
<evidence type="ECO:0000256" key="5">
    <source>
        <dbReference type="ARBA" id="ARBA00022989"/>
    </source>
</evidence>
<comment type="caution">
    <text evidence="8">Lacks conserved residue(s) required for the propagation of feature annotation.</text>
</comment>
<evidence type="ECO:0000259" key="10">
    <source>
        <dbReference type="PROSITE" id="PS51465"/>
    </source>
</evidence>
<keyword evidence="4 8" id="KW-0812">Transmembrane</keyword>
<dbReference type="InterPro" id="IPR036058">
    <property type="entry name" value="Kazal_dom_sf"/>
</dbReference>
<evidence type="ECO:0000256" key="4">
    <source>
        <dbReference type="ARBA" id="ARBA00022692"/>
    </source>
</evidence>
<feature type="transmembrane region" description="Helical" evidence="8">
    <location>
        <begin position="386"/>
        <end position="406"/>
    </location>
</feature>
<evidence type="ECO:0000256" key="8">
    <source>
        <dbReference type="RuleBase" id="RU362056"/>
    </source>
</evidence>
<evidence type="ECO:0000256" key="2">
    <source>
        <dbReference type="ARBA" id="ARBA00009657"/>
    </source>
</evidence>
<feature type="transmembrane region" description="Helical" evidence="8">
    <location>
        <begin position="192"/>
        <end position="212"/>
    </location>
</feature>
<dbReference type="InterPro" id="IPR036259">
    <property type="entry name" value="MFS_trans_sf"/>
</dbReference>
<dbReference type="SUPFAM" id="SSF100895">
    <property type="entry name" value="Kazal-type serine protease inhibitors"/>
    <property type="match status" value="1"/>
</dbReference>
<dbReference type="SUPFAM" id="SSF103473">
    <property type="entry name" value="MFS general substrate transporter"/>
    <property type="match status" value="1"/>
</dbReference>
<feature type="transmembrane region" description="Helical" evidence="8">
    <location>
        <begin position="110"/>
        <end position="130"/>
    </location>
</feature>
<keyword evidence="8" id="KW-0406">Ion transport</keyword>
<evidence type="ECO:0000256" key="6">
    <source>
        <dbReference type="ARBA" id="ARBA00023136"/>
    </source>
</evidence>
<evidence type="ECO:0000259" key="9">
    <source>
        <dbReference type="PROSITE" id="PS50850"/>
    </source>
</evidence>